<dbReference type="Proteomes" id="UP000054350">
    <property type="component" value="Unassembled WGS sequence"/>
</dbReference>
<dbReference type="AlphaFoldDB" id="A0A0L0T917"/>
<dbReference type="VEuPathDB" id="FungiDB:AMAG_15896"/>
<dbReference type="Pfam" id="PF00561">
    <property type="entry name" value="Abhydrolase_1"/>
    <property type="match status" value="1"/>
</dbReference>
<dbReference type="Gene3D" id="3.40.50.1820">
    <property type="entry name" value="alpha/beta hydrolase"/>
    <property type="match status" value="1"/>
</dbReference>
<protein>
    <recommendedName>
        <fullName evidence="1">AB hydrolase-1 domain-containing protein</fullName>
    </recommendedName>
</protein>
<dbReference type="eggNOG" id="ENOG502QR04">
    <property type="taxonomic scope" value="Eukaryota"/>
</dbReference>
<evidence type="ECO:0000313" key="2">
    <source>
        <dbReference type="EMBL" id="KNE71242.1"/>
    </source>
</evidence>
<dbReference type="PANTHER" id="PTHR42103">
    <property type="entry name" value="ALPHA/BETA-HYDROLASES SUPERFAMILY PROTEIN"/>
    <property type="match status" value="1"/>
</dbReference>
<dbReference type="PANTHER" id="PTHR42103:SF2">
    <property type="entry name" value="AB HYDROLASE-1 DOMAIN-CONTAINING PROTEIN"/>
    <property type="match status" value="1"/>
</dbReference>
<reference evidence="2 3" key="1">
    <citation type="submission" date="2009-11" db="EMBL/GenBank/DDBJ databases">
        <title>Annotation of Allomyces macrogynus ATCC 38327.</title>
        <authorList>
            <consortium name="The Broad Institute Genome Sequencing Platform"/>
            <person name="Russ C."/>
            <person name="Cuomo C."/>
            <person name="Burger G."/>
            <person name="Gray M.W."/>
            <person name="Holland P.W.H."/>
            <person name="King N."/>
            <person name="Lang F.B.F."/>
            <person name="Roger A.J."/>
            <person name="Ruiz-Trillo I."/>
            <person name="Young S.K."/>
            <person name="Zeng Q."/>
            <person name="Gargeya S."/>
            <person name="Fitzgerald M."/>
            <person name="Haas B."/>
            <person name="Abouelleil A."/>
            <person name="Alvarado L."/>
            <person name="Arachchi H.M."/>
            <person name="Berlin A."/>
            <person name="Chapman S.B."/>
            <person name="Gearin G."/>
            <person name="Goldberg J."/>
            <person name="Griggs A."/>
            <person name="Gujja S."/>
            <person name="Hansen M."/>
            <person name="Heiman D."/>
            <person name="Howarth C."/>
            <person name="Larimer J."/>
            <person name="Lui A."/>
            <person name="MacDonald P.J.P."/>
            <person name="McCowen C."/>
            <person name="Montmayeur A."/>
            <person name="Murphy C."/>
            <person name="Neiman D."/>
            <person name="Pearson M."/>
            <person name="Priest M."/>
            <person name="Roberts A."/>
            <person name="Saif S."/>
            <person name="Shea T."/>
            <person name="Sisk P."/>
            <person name="Stolte C."/>
            <person name="Sykes S."/>
            <person name="Wortman J."/>
            <person name="Nusbaum C."/>
            <person name="Birren B."/>
        </authorList>
    </citation>
    <scope>NUCLEOTIDE SEQUENCE [LARGE SCALE GENOMIC DNA]</scope>
    <source>
        <strain evidence="2 3">ATCC 38327</strain>
    </source>
</reference>
<reference evidence="3" key="2">
    <citation type="submission" date="2009-11" db="EMBL/GenBank/DDBJ databases">
        <title>The Genome Sequence of Allomyces macrogynus strain ATCC 38327.</title>
        <authorList>
            <consortium name="The Broad Institute Genome Sequencing Platform"/>
            <person name="Russ C."/>
            <person name="Cuomo C."/>
            <person name="Shea T."/>
            <person name="Young S.K."/>
            <person name="Zeng Q."/>
            <person name="Koehrsen M."/>
            <person name="Haas B."/>
            <person name="Borodovsky M."/>
            <person name="Guigo R."/>
            <person name="Alvarado L."/>
            <person name="Berlin A."/>
            <person name="Borenstein D."/>
            <person name="Chen Z."/>
            <person name="Engels R."/>
            <person name="Freedman E."/>
            <person name="Gellesch M."/>
            <person name="Goldberg J."/>
            <person name="Griggs A."/>
            <person name="Gujja S."/>
            <person name="Heiman D."/>
            <person name="Hepburn T."/>
            <person name="Howarth C."/>
            <person name="Jen D."/>
            <person name="Larson L."/>
            <person name="Lewis B."/>
            <person name="Mehta T."/>
            <person name="Park D."/>
            <person name="Pearson M."/>
            <person name="Roberts A."/>
            <person name="Saif S."/>
            <person name="Shenoy N."/>
            <person name="Sisk P."/>
            <person name="Stolte C."/>
            <person name="Sykes S."/>
            <person name="Walk T."/>
            <person name="White J."/>
            <person name="Yandava C."/>
            <person name="Burger G."/>
            <person name="Gray M.W."/>
            <person name="Holland P.W.H."/>
            <person name="King N."/>
            <person name="Lang F.B.F."/>
            <person name="Roger A.J."/>
            <person name="Ruiz-Trillo I."/>
            <person name="Lander E."/>
            <person name="Nusbaum C."/>
        </authorList>
    </citation>
    <scope>NUCLEOTIDE SEQUENCE [LARGE SCALE GENOMIC DNA]</scope>
    <source>
        <strain evidence="3">ATCC 38327</strain>
    </source>
</reference>
<dbReference type="EMBL" id="GG745370">
    <property type="protein sequence ID" value="KNE71242.1"/>
    <property type="molecule type" value="Genomic_DNA"/>
</dbReference>
<keyword evidence="3" id="KW-1185">Reference proteome</keyword>
<sequence length="290" mass="31348">MITLPVLEEPVLADLPVDGVPSATTTGVQARKPIKLQARIFHGRGTSSSVPQDWGVIISHPYGRLGGDLHNNVVRELAAAIANHIGIPVLRYNMRGVGKSSGWTSWSAHAEADDLVALMQWWSAQAGEFVDPDTGARVARSRPTKFILVGYSYGSLISLPAARTCPNVHALVAISPPSRVVPLLTAFWSGPFVSQPLPATLPKLFVFGDQDQFSSVQHMVRFTGTVCGVENVPVETHSREGGEERTRVRAVNGRTVVVPSADHFWFDEEGAVFDLVVPFVTSVLEAEHAT</sequence>
<accession>A0A0L0T917</accession>
<name>A0A0L0T917_ALLM3</name>
<dbReference type="STRING" id="578462.A0A0L0T917"/>
<dbReference type="OrthoDB" id="10260961at2759"/>
<dbReference type="InterPro" id="IPR029058">
    <property type="entry name" value="AB_hydrolase_fold"/>
</dbReference>
<dbReference type="SUPFAM" id="SSF53474">
    <property type="entry name" value="alpha/beta-Hydrolases"/>
    <property type="match status" value="1"/>
</dbReference>
<gene>
    <name evidence="2" type="ORF">AMAG_15896</name>
</gene>
<evidence type="ECO:0000259" key="1">
    <source>
        <dbReference type="Pfam" id="PF00561"/>
    </source>
</evidence>
<dbReference type="InterPro" id="IPR000073">
    <property type="entry name" value="AB_hydrolase_1"/>
</dbReference>
<evidence type="ECO:0000313" key="3">
    <source>
        <dbReference type="Proteomes" id="UP000054350"/>
    </source>
</evidence>
<feature type="domain" description="AB hydrolase-1" evidence="1">
    <location>
        <begin position="73"/>
        <end position="178"/>
    </location>
</feature>
<dbReference type="OMA" id="QVTDIIC"/>
<proteinExistence type="predicted"/>
<organism evidence="2 3">
    <name type="scientific">Allomyces macrogynus (strain ATCC 38327)</name>
    <name type="common">Allomyces javanicus var. macrogynus</name>
    <dbReference type="NCBI Taxonomy" id="578462"/>
    <lineage>
        <taxon>Eukaryota</taxon>
        <taxon>Fungi</taxon>
        <taxon>Fungi incertae sedis</taxon>
        <taxon>Blastocladiomycota</taxon>
        <taxon>Blastocladiomycetes</taxon>
        <taxon>Blastocladiales</taxon>
        <taxon>Blastocladiaceae</taxon>
        <taxon>Allomyces</taxon>
    </lineage>
</organism>